<evidence type="ECO:0000259" key="11">
    <source>
        <dbReference type="PROSITE" id="PS50850"/>
    </source>
</evidence>
<protein>
    <submittedName>
        <fullName evidence="12">Dipeptide permease DtpD</fullName>
    </submittedName>
    <submittedName>
        <fullName evidence="13">Probable dipeptide and tripeptide permease YjdL</fullName>
    </submittedName>
</protein>
<dbReference type="Pfam" id="PF00854">
    <property type="entry name" value="PTR2"/>
    <property type="match status" value="1"/>
</dbReference>
<keyword evidence="8 10" id="KW-0472">Membrane</keyword>
<dbReference type="EMBL" id="JBFQXQ010000006">
    <property type="protein sequence ID" value="MEX3175261.1"/>
    <property type="molecule type" value="Genomic_DNA"/>
</dbReference>
<feature type="transmembrane region" description="Helical" evidence="10">
    <location>
        <begin position="451"/>
        <end position="472"/>
    </location>
</feature>
<evidence type="ECO:0000256" key="1">
    <source>
        <dbReference type="ARBA" id="ARBA00004651"/>
    </source>
</evidence>
<evidence type="ECO:0000313" key="15">
    <source>
        <dbReference type="Proteomes" id="UP001558101"/>
    </source>
</evidence>
<organism evidence="13 14">
    <name type="scientific">Serratia quinivorans</name>
    <dbReference type="NCBI Taxonomy" id="137545"/>
    <lineage>
        <taxon>Bacteria</taxon>
        <taxon>Pseudomonadati</taxon>
        <taxon>Pseudomonadota</taxon>
        <taxon>Gammaproteobacteria</taxon>
        <taxon>Enterobacterales</taxon>
        <taxon>Yersiniaceae</taxon>
        <taxon>Serratia</taxon>
    </lineage>
</organism>
<accession>A0A380A718</accession>
<dbReference type="RefSeq" id="WP_012146471.1">
    <property type="nucleotide sequence ID" value="NZ_CAMIRF010000004.1"/>
</dbReference>
<evidence type="ECO:0000256" key="8">
    <source>
        <dbReference type="ARBA" id="ARBA00023136"/>
    </source>
</evidence>
<feature type="transmembrane region" description="Helical" evidence="10">
    <location>
        <begin position="209"/>
        <end position="232"/>
    </location>
</feature>
<dbReference type="SUPFAM" id="SSF103473">
    <property type="entry name" value="MFS general substrate transporter"/>
    <property type="match status" value="1"/>
</dbReference>
<feature type="domain" description="Major facilitator superfamily (MFS) profile" evidence="11">
    <location>
        <begin position="9"/>
        <end position="475"/>
    </location>
</feature>
<keyword evidence="4 9" id="KW-0812">Transmembrane</keyword>
<dbReference type="GO" id="GO:1904680">
    <property type="term" value="F:peptide transmembrane transporter activity"/>
    <property type="evidence" value="ECO:0007669"/>
    <property type="project" value="InterPro"/>
</dbReference>
<dbReference type="AlphaFoldDB" id="A0A380A718"/>
<feature type="transmembrane region" description="Helical" evidence="10">
    <location>
        <begin position="103"/>
        <end position="128"/>
    </location>
</feature>
<name>A0A380A718_9GAMM</name>
<dbReference type="PANTHER" id="PTHR23517">
    <property type="entry name" value="RESISTANCE PROTEIN MDTM, PUTATIVE-RELATED-RELATED"/>
    <property type="match status" value="1"/>
</dbReference>
<feature type="transmembrane region" description="Helical" evidence="10">
    <location>
        <begin position="167"/>
        <end position="188"/>
    </location>
</feature>
<comment type="similarity">
    <text evidence="9">Belongs to the major facilitator superfamily. Proton-dependent oligopeptide transporter (POT/PTR) (TC 2.A.17) family.</text>
</comment>
<feature type="transmembrane region" description="Helical" evidence="10">
    <location>
        <begin position="309"/>
        <end position="330"/>
    </location>
</feature>
<keyword evidence="7 10" id="KW-1133">Transmembrane helix</keyword>
<proteinExistence type="inferred from homology"/>
<reference evidence="13 14" key="1">
    <citation type="submission" date="2018-06" db="EMBL/GenBank/DDBJ databases">
        <authorList>
            <consortium name="Pathogen Informatics"/>
            <person name="Doyle S."/>
        </authorList>
    </citation>
    <scope>NUCLEOTIDE SEQUENCE [LARGE SCALE GENOMIC DNA]</scope>
    <source>
        <strain evidence="13 14">NCTC11544</strain>
    </source>
</reference>
<feature type="transmembrane region" description="Helical" evidence="10">
    <location>
        <begin position="47"/>
        <end position="68"/>
    </location>
</feature>
<dbReference type="PANTHER" id="PTHR23517:SF15">
    <property type="entry name" value="PROTON-DEPENDENT OLIGOPEPTIDE FAMILY TRANSPORT PROTEIN"/>
    <property type="match status" value="1"/>
</dbReference>
<dbReference type="NCBIfam" id="NF012006">
    <property type="entry name" value="PRK15462.1"/>
    <property type="match status" value="1"/>
</dbReference>
<feature type="transmembrane region" description="Helical" evidence="10">
    <location>
        <begin position="342"/>
        <end position="364"/>
    </location>
</feature>
<dbReference type="InterPro" id="IPR050171">
    <property type="entry name" value="MFS_Transporters"/>
</dbReference>
<keyword evidence="5" id="KW-0571">Peptide transport</keyword>
<dbReference type="InterPro" id="IPR036259">
    <property type="entry name" value="MFS_trans_sf"/>
</dbReference>
<dbReference type="GO" id="GO:0015031">
    <property type="term" value="P:protein transport"/>
    <property type="evidence" value="ECO:0007669"/>
    <property type="project" value="UniProtKB-KW"/>
</dbReference>
<evidence type="ECO:0000256" key="10">
    <source>
        <dbReference type="SAM" id="Phobius"/>
    </source>
</evidence>
<evidence type="ECO:0000256" key="6">
    <source>
        <dbReference type="ARBA" id="ARBA00022927"/>
    </source>
</evidence>
<dbReference type="InterPro" id="IPR018456">
    <property type="entry name" value="PTR2_symporter_CS"/>
</dbReference>
<dbReference type="GO" id="GO:0006857">
    <property type="term" value="P:oligopeptide transport"/>
    <property type="evidence" value="ECO:0007669"/>
    <property type="project" value="InterPro"/>
</dbReference>
<evidence type="ECO:0000313" key="14">
    <source>
        <dbReference type="Proteomes" id="UP000255529"/>
    </source>
</evidence>
<keyword evidence="15" id="KW-1185">Reference proteome</keyword>
<dbReference type="NCBIfam" id="TIGR00924">
    <property type="entry name" value="yjdL_sub1_fam"/>
    <property type="match status" value="1"/>
</dbReference>
<keyword evidence="3" id="KW-1003">Cell membrane</keyword>
<dbReference type="GO" id="GO:0005886">
    <property type="term" value="C:plasma membrane"/>
    <property type="evidence" value="ECO:0007669"/>
    <property type="project" value="UniProtKB-SubCell"/>
</dbReference>
<keyword evidence="2 9" id="KW-0813">Transport</keyword>
<dbReference type="CDD" id="cd17346">
    <property type="entry name" value="MFS_DtpA_like"/>
    <property type="match status" value="1"/>
</dbReference>
<evidence type="ECO:0000256" key="3">
    <source>
        <dbReference type="ARBA" id="ARBA00022475"/>
    </source>
</evidence>
<dbReference type="InterPro" id="IPR020846">
    <property type="entry name" value="MFS_dom"/>
</dbReference>
<dbReference type="Proteomes" id="UP001558101">
    <property type="component" value="Unassembled WGS sequence"/>
</dbReference>
<reference evidence="12 15" key="2">
    <citation type="submission" date="2024-07" db="EMBL/GenBank/DDBJ databases">
        <title>Genomes of novel Serratia strains from suburban soil.</title>
        <authorList>
            <person name="Markert E.X."/>
            <person name="Severe K."/>
            <person name="Severe L."/>
            <person name="Twing K.I."/>
            <person name="Ward L.M."/>
        </authorList>
    </citation>
    <scope>NUCLEOTIDE SEQUENCE [LARGE SCALE GENOMIC DNA]</scope>
    <source>
        <strain evidence="12 15">3C-UT</strain>
    </source>
</reference>
<feature type="transmembrane region" description="Helical" evidence="10">
    <location>
        <begin position="264"/>
        <end position="282"/>
    </location>
</feature>
<dbReference type="Gene3D" id="1.20.1250.20">
    <property type="entry name" value="MFS general substrate transporter like domains"/>
    <property type="match status" value="1"/>
</dbReference>
<comment type="subcellular location">
    <subcellularLocation>
        <location evidence="1">Cell membrane</location>
        <topology evidence="1">Multi-pass membrane protein</topology>
    </subcellularLocation>
    <subcellularLocation>
        <location evidence="9">Membrane</location>
        <topology evidence="9">Multi-pass membrane protein</topology>
    </subcellularLocation>
</comment>
<sequence length="482" mass="52111">MKTPSQPRAIYYVVAIQIWEYFSFYGMRALLILYLTHQLGYSDSRAISLYSAYASLVYVTPILGGLLADRLLGNRVAVIAGAVLMTLGHIVLGLSAVSTQSLYLSLSIIICGYGLFKSNISCLLGELYQPQDSRREGGFSLLYAAGNVGSILAPIACGLAAERYGWHVGFALAGIGMLAGLTIFLFGSRHFSHTRGVDRAQMCVTTLRVPNWVWLGAMLLLAPLFFTSLFIYDLAGQLLMLVCAAAVVMVIRIMARATTVQRRGLWQIVMLMLLGTLFWAFAQQGGSSISLFIDHFVDRQWFSWTVPTALFQSVNAFAVMFGGVMLAWLVRGNGNGNPTLRIWGKFAFGLLLIGVGFTLMALNARYGQGSMSLMIAGLSVMGLAELFIDPVAMAQITRLNIPGATGVLTGIYMLTTGSIANYLAGIIAGQTAEDPATGATAQAYVHLFAQIGWWAMGCTAAVVAVLAMWWLLSGRHIRAVNA</sequence>
<keyword evidence="6" id="KW-0653">Protein transport</keyword>
<evidence type="ECO:0000256" key="2">
    <source>
        <dbReference type="ARBA" id="ARBA00022448"/>
    </source>
</evidence>
<dbReference type="Proteomes" id="UP000255529">
    <property type="component" value="Unassembled WGS sequence"/>
</dbReference>
<evidence type="ECO:0000256" key="9">
    <source>
        <dbReference type="RuleBase" id="RU003755"/>
    </source>
</evidence>
<evidence type="ECO:0000313" key="12">
    <source>
        <dbReference type="EMBL" id="MEX3175261.1"/>
    </source>
</evidence>
<feature type="transmembrane region" description="Helical" evidence="10">
    <location>
        <begin position="238"/>
        <end position="255"/>
    </location>
</feature>
<dbReference type="PROSITE" id="PS01022">
    <property type="entry name" value="PTR2_1"/>
    <property type="match status" value="1"/>
</dbReference>
<dbReference type="EMBL" id="UGYN01000002">
    <property type="protein sequence ID" value="SUI74681.1"/>
    <property type="molecule type" value="Genomic_DNA"/>
</dbReference>
<evidence type="ECO:0000256" key="7">
    <source>
        <dbReference type="ARBA" id="ARBA00022989"/>
    </source>
</evidence>
<dbReference type="PROSITE" id="PS01023">
    <property type="entry name" value="PTR2_2"/>
    <property type="match status" value="1"/>
</dbReference>
<evidence type="ECO:0000313" key="13">
    <source>
        <dbReference type="EMBL" id="SUI74681.1"/>
    </source>
</evidence>
<evidence type="ECO:0000256" key="4">
    <source>
        <dbReference type="ARBA" id="ARBA00022692"/>
    </source>
</evidence>
<feature type="transmembrane region" description="Helical" evidence="10">
    <location>
        <begin position="75"/>
        <end position="97"/>
    </location>
</feature>
<feature type="transmembrane region" description="Helical" evidence="10">
    <location>
        <begin position="9"/>
        <end position="35"/>
    </location>
</feature>
<gene>
    <name evidence="13" type="primary">yjdL</name>
    <name evidence="12" type="synonym">dtpD</name>
    <name evidence="12" type="ORF">AB4M04_24625</name>
    <name evidence="13" type="ORF">NCTC11544_03534</name>
</gene>
<dbReference type="PROSITE" id="PS50850">
    <property type="entry name" value="MFS"/>
    <property type="match status" value="1"/>
</dbReference>
<dbReference type="InterPro" id="IPR000109">
    <property type="entry name" value="POT_fam"/>
</dbReference>
<feature type="transmembrane region" description="Helical" evidence="10">
    <location>
        <begin position="370"/>
        <end position="388"/>
    </location>
</feature>
<dbReference type="InterPro" id="IPR005279">
    <property type="entry name" value="Dipep/tripep_permease"/>
</dbReference>
<feature type="transmembrane region" description="Helical" evidence="10">
    <location>
        <begin position="409"/>
        <end position="431"/>
    </location>
</feature>
<evidence type="ECO:0000256" key="5">
    <source>
        <dbReference type="ARBA" id="ARBA00022856"/>
    </source>
</evidence>
<feature type="transmembrane region" description="Helical" evidence="10">
    <location>
        <begin position="140"/>
        <end position="161"/>
    </location>
</feature>